<dbReference type="STRING" id="1200352.A606_01545"/>
<dbReference type="Proteomes" id="UP000014809">
    <property type="component" value="Chromosome"/>
</dbReference>
<dbReference type="Gene3D" id="3.40.190.10">
    <property type="entry name" value="Periplasmic binding protein-like II"/>
    <property type="match status" value="2"/>
</dbReference>
<name>S4XBZ1_9CORY</name>
<protein>
    <submittedName>
        <fullName evidence="3">ABC transporter substrate-binding protein</fullName>
    </submittedName>
</protein>
<sequence length="346" mass="35830">MTPTATRAAACVAALLTAASLAACSSDSDTDSDTDQVSVLLDWNPNPDHLAIYTADQIGAYENHGVDPEFIIPGTTADAAKQVSLGQADLAISYETDTILAAAQGLDVVNVGALIPTALNSLIAKKSSGITSAKDLEGKTVAGSGVPSQEPSMRYIAEQAGIDPESITMPNVQQNLNQALLSDQVDAIFGAYPNIEGVELAEQTDIITLSAQELGLPESAELVIIANPTRLAEDAAYADRVRAFLAGTAEGQDAALADTQVAVDALTPVTKGSYDPDLLVKMVDATITILQKGGVNATGDGEAFGVQDAADWAEYAGWMRDNGLLEGADNEDIDGASATTNDYLPE</sequence>
<dbReference type="PATRIC" id="fig|1200352.3.peg.308"/>
<dbReference type="OrthoDB" id="5348911at2"/>
<feature type="signal peptide" evidence="1">
    <location>
        <begin position="1"/>
        <end position="22"/>
    </location>
</feature>
<dbReference type="PANTHER" id="PTHR31528:SF3">
    <property type="entry name" value="THIAMINE BIOSYNTHESIS PROTEIN HI_0357-RELATED"/>
    <property type="match status" value="1"/>
</dbReference>
<evidence type="ECO:0000256" key="1">
    <source>
        <dbReference type="SAM" id="SignalP"/>
    </source>
</evidence>
<accession>S4XBZ1</accession>
<keyword evidence="1" id="KW-0732">Signal</keyword>
<dbReference type="HOGENOM" id="CLU_028871_6_3_11"/>
<dbReference type="InterPro" id="IPR027939">
    <property type="entry name" value="NMT1/THI5"/>
</dbReference>
<proteinExistence type="predicted"/>
<dbReference type="EMBL" id="CP003696">
    <property type="protein sequence ID" value="AGP29964.1"/>
    <property type="molecule type" value="Genomic_DNA"/>
</dbReference>
<dbReference type="GO" id="GO:0009228">
    <property type="term" value="P:thiamine biosynthetic process"/>
    <property type="evidence" value="ECO:0007669"/>
    <property type="project" value="InterPro"/>
</dbReference>
<dbReference type="SUPFAM" id="SSF53850">
    <property type="entry name" value="Periplasmic binding protein-like II"/>
    <property type="match status" value="1"/>
</dbReference>
<dbReference type="PANTHER" id="PTHR31528">
    <property type="entry name" value="4-AMINO-5-HYDROXYMETHYL-2-METHYLPYRIMIDINE PHOSPHATE SYNTHASE THI11-RELATED"/>
    <property type="match status" value="1"/>
</dbReference>
<dbReference type="Pfam" id="PF09084">
    <property type="entry name" value="NMT1"/>
    <property type="match status" value="1"/>
</dbReference>
<dbReference type="AlphaFoldDB" id="S4XBZ1"/>
<feature type="domain" description="SsuA/THI5-like" evidence="2">
    <location>
        <begin position="46"/>
        <end position="259"/>
    </location>
</feature>
<keyword evidence="4" id="KW-1185">Reference proteome</keyword>
<dbReference type="PROSITE" id="PS51257">
    <property type="entry name" value="PROKAR_LIPOPROTEIN"/>
    <property type="match status" value="1"/>
</dbReference>
<dbReference type="InterPro" id="IPR015168">
    <property type="entry name" value="SsuA/THI5"/>
</dbReference>
<evidence type="ECO:0000313" key="3">
    <source>
        <dbReference type="EMBL" id="AGP29964.1"/>
    </source>
</evidence>
<evidence type="ECO:0000313" key="4">
    <source>
        <dbReference type="Proteomes" id="UP000014809"/>
    </source>
</evidence>
<dbReference type="eggNOG" id="COG0715">
    <property type="taxonomic scope" value="Bacteria"/>
</dbReference>
<gene>
    <name evidence="3" type="ORF">A606_01545</name>
</gene>
<feature type="chain" id="PRO_5039536040" evidence="1">
    <location>
        <begin position="23"/>
        <end position="346"/>
    </location>
</feature>
<organism evidence="3 4">
    <name type="scientific">Corynebacterium terpenotabidum Y-11</name>
    <dbReference type="NCBI Taxonomy" id="1200352"/>
    <lineage>
        <taxon>Bacteria</taxon>
        <taxon>Bacillati</taxon>
        <taxon>Actinomycetota</taxon>
        <taxon>Actinomycetes</taxon>
        <taxon>Mycobacteriales</taxon>
        <taxon>Corynebacteriaceae</taxon>
        <taxon>Corynebacterium</taxon>
    </lineage>
</organism>
<evidence type="ECO:0000259" key="2">
    <source>
        <dbReference type="Pfam" id="PF09084"/>
    </source>
</evidence>
<dbReference type="RefSeq" id="WP_020440329.1">
    <property type="nucleotide sequence ID" value="NC_021663.1"/>
</dbReference>
<reference evidence="3 4" key="1">
    <citation type="submission" date="2012-06" db="EMBL/GenBank/DDBJ databases">
        <title>Complete genome sequence of Corynebacterium terpenotabidum Y-11 (=DSM 44721).</title>
        <authorList>
            <person name="Ruckert C."/>
            <person name="Albersmeier A."/>
            <person name="Al-Dilaimi A."/>
            <person name="Szczepanowski R."/>
            <person name="Kalinowski J."/>
        </authorList>
    </citation>
    <scope>NUCLEOTIDE SEQUENCE [LARGE SCALE GENOMIC DNA]</scope>
    <source>
        <strain evidence="3 4">Y-11</strain>
    </source>
</reference>
<dbReference type="KEGG" id="cter:A606_01545"/>